<reference evidence="1 2" key="1">
    <citation type="journal article" date="2015" name="Sci. Rep.">
        <title>Chromosome-level genome map provides insights into diverse defense mechanisms in the medicinal fungus Ganoderma sinense.</title>
        <authorList>
            <person name="Zhu Y."/>
            <person name="Xu J."/>
            <person name="Sun C."/>
            <person name="Zhou S."/>
            <person name="Xu H."/>
            <person name="Nelson D.R."/>
            <person name="Qian J."/>
            <person name="Song J."/>
            <person name="Luo H."/>
            <person name="Xiang L."/>
            <person name="Li Y."/>
            <person name="Xu Z."/>
            <person name="Ji A."/>
            <person name="Wang L."/>
            <person name="Lu S."/>
            <person name="Hayward A."/>
            <person name="Sun W."/>
            <person name="Li X."/>
            <person name="Schwartz D.C."/>
            <person name="Wang Y."/>
            <person name="Chen S."/>
        </authorList>
    </citation>
    <scope>NUCLEOTIDE SEQUENCE [LARGE SCALE GENOMIC DNA]</scope>
    <source>
        <strain evidence="1 2">ZZ0214-1</strain>
    </source>
</reference>
<keyword evidence="2" id="KW-1185">Reference proteome</keyword>
<evidence type="ECO:0000313" key="2">
    <source>
        <dbReference type="Proteomes" id="UP000230002"/>
    </source>
</evidence>
<gene>
    <name evidence="1" type="ORF">GSI_02061</name>
</gene>
<dbReference type="Proteomes" id="UP000230002">
    <property type="component" value="Unassembled WGS sequence"/>
</dbReference>
<dbReference type="InterPro" id="IPR032675">
    <property type="entry name" value="LRR_dom_sf"/>
</dbReference>
<dbReference type="EMBL" id="AYKW01000003">
    <property type="protein sequence ID" value="PIL35336.1"/>
    <property type="molecule type" value="Genomic_DNA"/>
</dbReference>
<dbReference type="STRING" id="1077348.A0A2G8SNI3"/>
<comment type="caution">
    <text evidence="1">The sequence shown here is derived from an EMBL/GenBank/DDBJ whole genome shotgun (WGS) entry which is preliminary data.</text>
</comment>
<accession>A0A2G8SNI3</accession>
<dbReference type="OrthoDB" id="2752977at2759"/>
<dbReference type="AlphaFoldDB" id="A0A2G8SNI3"/>
<dbReference type="GO" id="GO:0031146">
    <property type="term" value="P:SCF-dependent proteasomal ubiquitin-dependent protein catabolic process"/>
    <property type="evidence" value="ECO:0007669"/>
    <property type="project" value="TreeGrafter"/>
</dbReference>
<dbReference type="Gene3D" id="3.80.10.10">
    <property type="entry name" value="Ribonuclease Inhibitor"/>
    <property type="match status" value="1"/>
</dbReference>
<sequence length="436" mass="48887">MQALKCSYYDWRDGGPVATIRAEGVLIRSLIRRNQGRTFLPSLRSAEWHEYPPEFMRGALFSLVPSSLGTLNLTLHWSMTQHDIETFMTQLSSTILGLHTLRLTTAPHVSVERLSYPPHLRHLSLDPNGISLLPAELEKLVSCLKTVETLSVHIGDDRSAWHDGPTVHLGTALRTLHVEGEWRAVAVLVFRLHAPSLRALDIRVKDWYSVTPSYTPKGHHSLATELGGNSQLARTLRSLRLRHSTLYPGSPAPEGDPVVLFPEILEPLLCGGLTTHLEVLEVAYWHRAVLFTDDEVLQLAQACPELKRLTLSSGVRMMRLQPPTVLPSLLALRHIAQHCPRLTHLEIELELAQDRYHSGLLAGELDGLCPPPRADGKLGHPLQMLELTIRMLVGSRDSNDDEVRARDEVQCYANRMFPHRYRDKEIVFVSGLDGSS</sequence>
<evidence type="ECO:0000313" key="1">
    <source>
        <dbReference type="EMBL" id="PIL35336.1"/>
    </source>
</evidence>
<dbReference type="SUPFAM" id="SSF52047">
    <property type="entry name" value="RNI-like"/>
    <property type="match status" value="1"/>
</dbReference>
<name>A0A2G8SNI3_9APHY</name>
<organism evidence="1 2">
    <name type="scientific">Ganoderma sinense ZZ0214-1</name>
    <dbReference type="NCBI Taxonomy" id="1077348"/>
    <lineage>
        <taxon>Eukaryota</taxon>
        <taxon>Fungi</taxon>
        <taxon>Dikarya</taxon>
        <taxon>Basidiomycota</taxon>
        <taxon>Agaricomycotina</taxon>
        <taxon>Agaricomycetes</taxon>
        <taxon>Polyporales</taxon>
        <taxon>Polyporaceae</taxon>
        <taxon>Ganoderma</taxon>
    </lineage>
</organism>
<protein>
    <submittedName>
        <fullName evidence="1">Uncharacterized protein</fullName>
    </submittedName>
</protein>
<dbReference type="GO" id="GO:0019005">
    <property type="term" value="C:SCF ubiquitin ligase complex"/>
    <property type="evidence" value="ECO:0007669"/>
    <property type="project" value="TreeGrafter"/>
</dbReference>
<dbReference type="PANTHER" id="PTHR13318">
    <property type="entry name" value="PARTNER OF PAIRED, ISOFORM B-RELATED"/>
    <property type="match status" value="1"/>
</dbReference>
<proteinExistence type="predicted"/>